<organism evidence="1 2">
    <name type="scientific">Pleurodeles waltl</name>
    <name type="common">Iberian ribbed newt</name>
    <dbReference type="NCBI Taxonomy" id="8319"/>
    <lineage>
        <taxon>Eukaryota</taxon>
        <taxon>Metazoa</taxon>
        <taxon>Chordata</taxon>
        <taxon>Craniata</taxon>
        <taxon>Vertebrata</taxon>
        <taxon>Euteleostomi</taxon>
        <taxon>Amphibia</taxon>
        <taxon>Batrachia</taxon>
        <taxon>Caudata</taxon>
        <taxon>Salamandroidea</taxon>
        <taxon>Salamandridae</taxon>
        <taxon>Pleurodelinae</taxon>
        <taxon>Pleurodeles</taxon>
    </lineage>
</organism>
<name>A0AAV7PKA7_PLEWA</name>
<comment type="caution">
    <text evidence="1">The sequence shown here is derived from an EMBL/GenBank/DDBJ whole genome shotgun (WGS) entry which is preliminary data.</text>
</comment>
<protein>
    <submittedName>
        <fullName evidence="1">Uncharacterized protein</fullName>
    </submittedName>
</protein>
<sequence length="88" mass="9923">MPALRYLERRPNRSLKKGPCSKARRHSCWQSEGKRDTWSRAAWLYQTRAPLSADPTCVVLPIPSLVSLSEHVTLHGGYPSFKVASAFI</sequence>
<dbReference type="Proteomes" id="UP001066276">
    <property type="component" value="Chromosome 7"/>
</dbReference>
<accession>A0AAV7PKA7</accession>
<proteinExistence type="predicted"/>
<dbReference type="AlphaFoldDB" id="A0AAV7PKA7"/>
<dbReference type="EMBL" id="JANPWB010000011">
    <property type="protein sequence ID" value="KAJ1127540.1"/>
    <property type="molecule type" value="Genomic_DNA"/>
</dbReference>
<evidence type="ECO:0000313" key="2">
    <source>
        <dbReference type="Proteomes" id="UP001066276"/>
    </source>
</evidence>
<reference evidence="1" key="1">
    <citation type="journal article" date="2022" name="bioRxiv">
        <title>Sequencing and chromosome-scale assembly of the giantPleurodeles waltlgenome.</title>
        <authorList>
            <person name="Brown T."/>
            <person name="Elewa A."/>
            <person name="Iarovenko S."/>
            <person name="Subramanian E."/>
            <person name="Araus A.J."/>
            <person name="Petzold A."/>
            <person name="Susuki M."/>
            <person name="Suzuki K.-i.T."/>
            <person name="Hayashi T."/>
            <person name="Toyoda A."/>
            <person name="Oliveira C."/>
            <person name="Osipova E."/>
            <person name="Leigh N.D."/>
            <person name="Simon A."/>
            <person name="Yun M.H."/>
        </authorList>
    </citation>
    <scope>NUCLEOTIDE SEQUENCE</scope>
    <source>
        <strain evidence="1">20211129_DDA</strain>
        <tissue evidence="1">Liver</tissue>
    </source>
</reference>
<gene>
    <name evidence="1" type="ORF">NDU88_005939</name>
</gene>
<keyword evidence="2" id="KW-1185">Reference proteome</keyword>
<evidence type="ECO:0000313" key="1">
    <source>
        <dbReference type="EMBL" id="KAJ1127540.1"/>
    </source>
</evidence>